<gene>
    <name evidence="3" type="ORF">SAMN04487993_103716</name>
</gene>
<reference evidence="4" key="1">
    <citation type="submission" date="2016-10" db="EMBL/GenBank/DDBJ databases">
        <authorList>
            <person name="Varghese N."/>
            <person name="Submissions S."/>
        </authorList>
    </citation>
    <scope>NUCLEOTIDE SEQUENCE [LARGE SCALE GENOMIC DNA]</scope>
    <source>
        <strain evidence="4">DSM 26424</strain>
    </source>
</reference>
<evidence type="ECO:0000313" key="3">
    <source>
        <dbReference type="EMBL" id="SDJ49943.1"/>
    </source>
</evidence>
<dbReference type="RefSeq" id="WP_089852101.1">
    <property type="nucleotide sequence ID" value="NZ_FNEJ01000037.1"/>
</dbReference>
<proteinExistence type="predicted"/>
<protein>
    <submittedName>
        <fullName evidence="3">Wobble nucleotide-excising tRNase</fullName>
    </submittedName>
</protein>
<dbReference type="OrthoDB" id="9789562at2"/>
<name>A0A1G8U893_9RHOB</name>
<dbReference type="Pfam" id="PF13166">
    <property type="entry name" value="AAA_13"/>
    <property type="match status" value="1"/>
</dbReference>
<dbReference type="EMBL" id="FNEJ01000037">
    <property type="protein sequence ID" value="SDJ49943.1"/>
    <property type="molecule type" value="Genomic_DNA"/>
</dbReference>
<dbReference type="InterPro" id="IPR026866">
    <property type="entry name" value="CR006_AAA"/>
</dbReference>
<dbReference type="PANTHER" id="PTHR32182:SF22">
    <property type="entry name" value="ATP-DEPENDENT ENDONUCLEASE, OLD FAMILY-RELATED"/>
    <property type="match status" value="1"/>
</dbReference>
<dbReference type="InterPro" id="IPR027417">
    <property type="entry name" value="P-loop_NTPase"/>
</dbReference>
<keyword evidence="1" id="KW-0175">Coiled coil</keyword>
<sequence length="761" mass="81398">MLKKIIAIKNVGRFRNSAATGNPQLAKHTFIAGANGYGKTTLCAVLRSLQTGDPAHILGRKTLGATDAPAIELLLEGGQARFDGTAWNATKPEIAIFDGVFVAENVHSGEVVDIEHKRNLYRVIVGDAGVTLAGQDAELAAESRAKTGEISTAGKAVQPHVPAGMKIDTFIALPETADIAAQIAAQARAVDALRQAGALRARPSLSEFVIPALPADLSDLLTRTIDDIAQDAERRLSAHLAAHGMTASGGNWIADGLGHADDTCPFCGQDIRGLPLIAAFRAVFSERYKALAEEIASMKASIARDMGDAALARLGTVAEQNNGNVEFWQKYCTIETPALTLPAEAVEAIRTLAVAAIGLLDRKAAVPLEPITPDEGFTAARGAYDSATAAIATANTAIRTANAVIADKKAAADAGDLKAAEAELARLTAIQTRHRADVSDLCATYTKLSGEKETIEARKEAVRKQLDAHTKTVVKPYERRINDYLAAFNAGFTITETKHAYPGGVATSSYQLVINETAVDLGDSKTPGDRPSFKNTLSAGDRTTLALAFFLAHLERDPAAAGKLVVFDDPFNSQDAFRRRQTVHEIMKVAGACAQVIVLSHDATFLKQVWDKSPAADRIALTIADHRAQGSKIMPVDLEHACRGRTATDIDDLQTYLTTGAGGLLDIVRKMRVVLETHCRTTYPGSFLANDWLGDMVRKIREGGATHPAQALYDEMDQINGYTSQYHHGEDMTDATPDQIDPSELTGFTRRTLRIANALQA</sequence>
<accession>A0A1G8U893</accession>
<evidence type="ECO:0000313" key="4">
    <source>
        <dbReference type="Proteomes" id="UP000199093"/>
    </source>
</evidence>
<dbReference type="SUPFAM" id="SSF52540">
    <property type="entry name" value="P-loop containing nucleoside triphosphate hydrolases"/>
    <property type="match status" value="1"/>
</dbReference>
<dbReference type="STRING" id="555512.SAMN04487993_103716"/>
<feature type="coiled-coil region" evidence="1">
    <location>
        <begin position="445"/>
        <end position="472"/>
    </location>
</feature>
<feature type="domain" description="Protein CR006 P-loop" evidence="2">
    <location>
        <begin position="251"/>
        <end position="611"/>
    </location>
</feature>
<dbReference type="AlphaFoldDB" id="A0A1G8U893"/>
<dbReference type="GO" id="GO:0000731">
    <property type="term" value="P:DNA synthesis involved in DNA repair"/>
    <property type="evidence" value="ECO:0007669"/>
    <property type="project" value="TreeGrafter"/>
</dbReference>
<keyword evidence="4" id="KW-1185">Reference proteome</keyword>
<evidence type="ECO:0000256" key="1">
    <source>
        <dbReference type="SAM" id="Coils"/>
    </source>
</evidence>
<organism evidence="3 4">
    <name type="scientific">Salipiger marinus</name>
    <dbReference type="NCBI Taxonomy" id="555512"/>
    <lineage>
        <taxon>Bacteria</taxon>
        <taxon>Pseudomonadati</taxon>
        <taxon>Pseudomonadota</taxon>
        <taxon>Alphaproteobacteria</taxon>
        <taxon>Rhodobacterales</taxon>
        <taxon>Roseobacteraceae</taxon>
        <taxon>Salipiger</taxon>
    </lineage>
</organism>
<evidence type="ECO:0000259" key="2">
    <source>
        <dbReference type="Pfam" id="PF13166"/>
    </source>
</evidence>
<dbReference type="Gene3D" id="3.40.50.300">
    <property type="entry name" value="P-loop containing nucleotide triphosphate hydrolases"/>
    <property type="match status" value="1"/>
</dbReference>
<dbReference type="GO" id="GO:0006302">
    <property type="term" value="P:double-strand break repair"/>
    <property type="evidence" value="ECO:0007669"/>
    <property type="project" value="TreeGrafter"/>
</dbReference>
<dbReference type="Proteomes" id="UP000199093">
    <property type="component" value="Unassembled WGS sequence"/>
</dbReference>
<dbReference type="PANTHER" id="PTHR32182">
    <property type="entry name" value="DNA REPLICATION AND REPAIR PROTEIN RECF"/>
    <property type="match status" value="1"/>
</dbReference>